<feature type="transmembrane region" description="Helical" evidence="7">
    <location>
        <begin position="244"/>
        <end position="260"/>
    </location>
</feature>
<feature type="transmembrane region" description="Helical" evidence="7">
    <location>
        <begin position="281"/>
        <end position="304"/>
    </location>
</feature>
<dbReference type="EMBL" id="BAABHJ010000003">
    <property type="protein sequence ID" value="GAA4603935.1"/>
    <property type="molecule type" value="Genomic_DNA"/>
</dbReference>
<feature type="transmembrane region" description="Helical" evidence="7">
    <location>
        <begin position="21"/>
        <end position="46"/>
    </location>
</feature>
<evidence type="ECO:0000256" key="4">
    <source>
        <dbReference type="ARBA" id="ARBA00022692"/>
    </source>
</evidence>
<dbReference type="Pfam" id="PF07690">
    <property type="entry name" value="MFS_1"/>
    <property type="match status" value="1"/>
</dbReference>
<feature type="transmembrane region" description="Helical" evidence="7">
    <location>
        <begin position="88"/>
        <end position="106"/>
    </location>
</feature>
<evidence type="ECO:0000256" key="6">
    <source>
        <dbReference type="ARBA" id="ARBA00023136"/>
    </source>
</evidence>
<feature type="transmembrane region" description="Helical" evidence="7">
    <location>
        <begin position="344"/>
        <end position="365"/>
    </location>
</feature>
<keyword evidence="6 7" id="KW-0472">Membrane</keyword>
<feature type="transmembrane region" description="Helical" evidence="7">
    <location>
        <begin position="371"/>
        <end position="391"/>
    </location>
</feature>
<dbReference type="PANTHER" id="PTHR42718">
    <property type="entry name" value="MAJOR FACILITATOR SUPERFAMILY MULTIDRUG TRANSPORTER MFSC"/>
    <property type="match status" value="1"/>
</dbReference>
<dbReference type="PANTHER" id="PTHR42718:SF39">
    <property type="entry name" value="ACTINORHODIN TRANSPORTER-RELATED"/>
    <property type="match status" value="1"/>
</dbReference>
<evidence type="ECO:0000313" key="9">
    <source>
        <dbReference type="EMBL" id="GAA4603935.1"/>
    </source>
</evidence>
<evidence type="ECO:0000259" key="8">
    <source>
        <dbReference type="PROSITE" id="PS50850"/>
    </source>
</evidence>
<evidence type="ECO:0000256" key="5">
    <source>
        <dbReference type="ARBA" id="ARBA00022989"/>
    </source>
</evidence>
<feature type="transmembrane region" description="Helical" evidence="7">
    <location>
        <begin position="151"/>
        <end position="175"/>
    </location>
</feature>
<feature type="transmembrane region" description="Helical" evidence="7">
    <location>
        <begin position="310"/>
        <end position="332"/>
    </location>
</feature>
<dbReference type="PRINTS" id="PR01036">
    <property type="entry name" value="TCRTETB"/>
</dbReference>
<feature type="transmembrane region" description="Helical" evidence="7">
    <location>
        <begin position="58"/>
        <end position="76"/>
    </location>
</feature>
<dbReference type="InterPro" id="IPR020846">
    <property type="entry name" value="MFS_dom"/>
</dbReference>
<dbReference type="NCBIfam" id="TIGR00711">
    <property type="entry name" value="efflux_EmrB"/>
    <property type="match status" value="1"/>
</dbReference>
<feature type="transmembrane region" description="Helical" evidence="7">
    <location>
        <begin position="181"/>
        <end position="201"/>
    </location>
</feature>
<feature type="transmembrane region" description="Helical" evidence="7">
    <location>
        <begin position="419"/>
        <end position="438"/>
    </location>
</feature>
<dbReference type="Proteomes" id="UP001500212">
    <property type="component" value="Unassembled WGS sequence"/>
</dbReference>
<proteinExistence type="predicted"/>
<accession>A0ABP8TEW3</accession>
<evidence type="ECO:0000313" key="10">
    <source>
        <dbReference type="Proteomes" id="UP001500212"/>
    </source>
</evidence>
<keyword evidence="5 7" id="KW-1133">Transmembrane helix</keyword>
<keyword evidence="3" id="KW-1003">Cell membrane</keyword>
<dbReference type="InterPro" id="IPR036259">
    <property type="entry name" value="MFS_trans_sf"/>
</dbReference>
<evidence type="ECO:0000256" key="1">
    <source>
        <dbReference type="ARBA" id="ARBA00004651"/>
    </source>
</evidence>
<sequence>MQTEASPERPDDTERLVRHRWQALSICLVAAFMTLLDVSIVNVALPSIRAGLHASPDGLQWILSGYALTFGLVLVPSGRLGDARSRRAAFMAGLVVFTLASAAAGIAQNITWLVAARLVQGVAGGMLNPQIAGLIQVMFRGPERGRAFGALGATIGIATAAGPILGGAIIALAGAQEGWRWVFYVNVPVGLIALPLAWRLLPAPSRASRPQSLDPVGVLLLGIGVVALLLPFVQEEQWHGSGKWLLVPAAAVLLAAFLWWERRHREPTIDLGLFRRRSYALGSTIALLYFAGFTAIFFIFTLYLQNGLRYSALEAGLAITPFAVGSGAAAAVGGRIVSRFGRPLVAVGLVLVGVGLAGVLLAVHFDSGRQVALATAAPFLVAGLGSGLVIAPNQTITLSEVPPEGGGSAAGVLQTGQRIGTAVGIAAVGAVFFAAVRGTRGGWAVAFQHGLFVILTFVVAALLAAFADLLMGRRAVHRLGRHARHHADHDHAHGHPVTRG</sequence>
<dbReference type="InterPro" id="IPR004638">
    <property type="entry name" value="EmrB-like"/>
</dbReference>
<name>A0ABP8TEW3_9ACTN</name>
<reference evidence="10" key="1">
    <citation type="journal article" date="2019" name="Int. J. Syst. Evol. Microbiol.">
        <title>The Global Catalogue of Microorganisms (GCM) 10K type strain sequencing project: providing services to taxonomists for standard genome sequencing and annotation.</title>
        <authorList>
            <consortium name="The Broad Institute Genomics Platform"/>
            <consortium name="The Broad Institute Genome Sequencing Center for Infectious Disease"/>
            <person name="Wu L."/>
            <person name="Ma J."/>
        </authorList>
    </citation>
    <scope>NUCLEOTIDE SEQUENCE [LARGE SCALE GENOMIC DNA]</scope>
    <source>
        <strain evidence="10">JCM 17938</strain>
    </source>
</reference>
<keyword evidence="10" id="KW-1185">Reference proteome</keyword>
<keyword evidence="2" id="KW-0813">Transport</keyword>
<dbReference type="RefSeq" id="WP_345349900.1">
    <property type="nucleotide sequence ID" value="NZ_BAABHJ010000003.1"/>
</dbReference>
<dbReference type="InterPro" id="IPR011701">
    <property type="entry name" value="MFS"/>
</dbReference>
<evidence type="ECO:0000256" key="2">
    <source>
        <dbReference type="ARBA" id="ARBA00022448"/>
    </source>
</evidence>
<feature type="transmembrane region" description="Helical" evidence="7">
    <location>
        <begin position="450"/>
        <end position="471"/>
    </location>
</feature>
<dbReference type="Gene3D" id="1.20.1720.10">
    <property type="entry name" value="Multidrug resistance protein D"/>
    <property type="match status" value="1"/>
</dbReference>
<comment type="caution">
    <text evidence="9">The sequence shown here is derived from an EMBL/GenBank/DDBJ whole genome shotgun (WGS) entry which is preliminary data.</text>
</comment>
<comment type="subcellular location">
    <subcellularLocation>
        <location evidence="1">Cell membrane</location>
        <topology evidence="1">Multi-pass membrane protein</topology>
    </subcellularLocation>
</comment>
<feature type="domain" description="Major facilitator superfamily (MFS) profile" evidence="8">
    <location>
        <begin position="23"/>
        <end position="476"/>
    </location>
</feature>
<evidence type="ECO:0000256" key="3">
    <source>
        <dbReference type="ARBA" id="ARBA00022475"/>
    </source>
</evidence>
<gene>
    <name evidence="9" type="ORF">GCM10023195_13200</name>
</gene>
<dbReference type="PROSITE" id="PS50850">
    <property type="entry name" value="MFS"/>
    <property type="match status" value="1"/>
</dbReference>
<organism evidence="9 10">
    <name type="scientific">Actinoallomurus liliacearum</name>
    <dbReference type="NCBI Taxonomy" id="1080073"/>
    <lineage>
        <taxon>Bacteria</taxon>
        <taxon>Bacillati</taxon>
        <taxon>Actinomycetota</taxon>
        <taxon>Actinomycetes</taxon>
        <taxon>Streptosporangiales</taxon>
        <taxon>Thermomonosporaceae</taxon>
        <taxon>Actinoallomurus</taxon>
    </lineage>
</organism>
<dbReference type="SUPFAM" id="SSF103473">
    <property type="entry name" value="MFS general substrate transporter"/>
    <property type="match status" value="1"/>
</dbReference>
<protein>
    <submittedName>
        <fullName evidence="9">MFS transporter</fullName>
    </submittedName>
</protein>
<dbReference type="Gene3D" id="1.20.1250.20">
    <property type="entry name" value="MFS general substrate transporter like domains"/>
    <property type="match status" value="1"/>
</dbReference>
<dbReference type="CDD" id="cd17321">
    <property type="entry name" value="MFS_MMR_MDR_like"/>
    <property type="match status" value="1"/>
</dbReference>
<feature type="transmembrane region" description="Helical" evidence="7">
    <location>
        <begin position="118"/>
        <end position="139"/>
    </location>
</feature>
<evidence type="ECO:0000256" key="7">
    <source>
        <dbReference type="SAM" id="Phobius"/>
    </source>
</evidence>
<keyword evidence="4 7" id="KW-0812">Transmembrane</keyword>
<feature type="transmembrane region" description="Helical" evidence="7">
    <location>
        <begin position="213"/>
        <end position="232"/>
    </location>
</feature>